<name>A0A4Z0F928_9GAMM</name>
<comment type="similarity">
    <text evidence="1">Belongs to the 4-hydroxybenzoyl-CoA thioesterase family.</text>
</comment>
<dbReference type="Pfam" id="PF13279">
    <property type="entry name" value="4HBT_2"/>
    <property type="match status" value="1"/>
</dbReference>
<dbReference type="Gene3D" id="3.10.129.10">
    <property type="entry name" value="Hotdog Thioesterase"/>
    <property type="match status" value="1"/>
</dbReference>
<gene>
    <name evidence="3" type="primary">ybgC</name>
    <name evidence="3" type="ORF">E4680_08800</name>
</gene>
<dbReference type="InterPro" id="IPR050563">
    <property type="entry name" value="4-hydroxybenzoyl-CoA_TE"/>
</dbReference>
<dbReference type="OrthoDB" id="9808429at2"/>
<keyword evidence="2" id="KW-0378">Hydrolase</keyword>
<dbReference type="InterPro" id="IPR008272">
    <property type="entry name" value="HB-CoA_thioesterase_AS"/>
</dbReference>
<protein>
    <submittedName>
        <fullName evidence="3">Tol-pal system-associated acyl-CoA thioesterase</fullName>
    </submittedName>
</protein>
<evidence type="ECO:0000256" key="1">
    <source>
        <dbReference type="ARBA" id="ARBA00005953"/>
    </source>
</evidence>
<dbReference type="PIRSF" id="PIRSF003230">
    <property type="entry name" value="YbgC"/>
    <property type="match status" value="1"/>
</dbReference>
<proteinExistence type="inferred from homology"/>
<dbReference type="PROSITE" id="PS01328">
    <property type="entry name" value="4HBCOA_THIOESTERASE"/>
    <property type="match status" value="1"/>
</dbReference>
<keyword evidence="4" id="KW-1185">Reference proteome</keyword>
<dbReference type="InterPro" id="IPR029069">
    <property type="entry name" value="HotDog_dom_sf"/>
</dbReference>
<evidence type="ECO:0000256" key="2">
    <source>
        <dbReference type="ARBA" id="ARBA00022801"/>
    </source>
</evidence>
<dbReference type="Proteomes" id="UP000297890">
    <property type="component" value="Unassembled WGS sequence"/>
</dbReference>
<comment type="caution">
    <text evidence="3">The sequence shown here is derived from an EMBL/GenBank/DDBJ whole genome shotgun (WGS) entry which is preliminary data.</text>
</comment>
<dbReference type="GO" id="GO:0047617">
    <property type="term" value="F:fatty acyl-CoA hydrolase activity"/>
    <property type="evidence" value="ECO:0007669"/>
    <property type="project" value="TreeGrafter"/>
</dbReference>
<dbReference type="RefSeq" id="WP_135282036.1">
    <property type="nucleotide sequence ID" value="NZ_SRIO01000010.1"/>
</dbReference>
<dbReference type="AlphaFoldDB" id="A0A4Z0F928"/>
<dbReference type="FunFam" id="3.10.129.10:FF:000004">
    <property type="entry name" value="Tol-pal system-associated acyl-CoA thioesterase"/>
    <property type="match status" value="1"/>
</dbReference>
<dbReference type="PANTHER" id="PTHR31793">
    <property type="entry name" value="4-HYDROXYBENZOYL-COA THIOESTERASE FAMILY MEMBER"/>
    <property type="match status" value="1"/>
</dbReference>
<evidence type="ECO:0000313" key="3">
    <source>
        <dbReference type="EMBL" id="TFZ82330.1"/>
    </source>
</evidence>
<organism evidence="3 4">
    <name type="scientific">Candidatus Macondimonas diazotrophica</name>
    <dbReference type="NCBI Taxonomy" id="2305248"/>
    <lineage>
        <taxon>Bacteria</taxon>
        <taxon>Pseudomonadati</taxon>
        <taxon>Pseudomonadota</taxon>
        <taxon>Gammaproteobacteria</taxon>
        <taxon>Chromatiales</taxon>
        <taxon>Ectothiorhodospiraceae</taxon>
        <taxon>Candidatus Macondimonas</taxon>
    </lineage>
</organism>
<dbReference type="SUPFAM" id="SSF54637">
    <property type="entry name" value="Thioesterase/thiol ester dehydrase-isomerase"/>
    <property type="match status" value="1"/>
</dbReference>
<dbReference type="EMBL" id="SRIO01000010">
    <property type="protein sequence ID" value="TFZ82330.1"/>
    <property type="molecule type" value="Genomic_DNA"/>
</dbReference>
<evidence type="ECO:0000313" key="4">
    <source>
        <dbReference type="Proteomes" id="UP000297890"/>
    </source>
</evidence>
<dbReference type="InterPro" id="IPR006684">
    <property type="entry name" value="YbgC/YbaW"/>
</dbReference>
<dbReference type="PANTHER" id="PTHR31793:SF37">
    <property type="entry name" value="ACYL-COA THIOESTER HYDROLASE YBGC"/>
    <property type="match status" value="1"/>
</dbReference>
<sequence>MREFSWPVRVYYEDTDAGGVVYHARYLNLLERARTEWLRSLGIEQDQLMSESGLMFVVSRVAIDYLRPARFNQQMNVTVSPLPLHGARMTLRQEVRDRHGLSHCRAEVVVVCVRVSDLKPVRLPRFLQEELSNGHR</sequence>
<accession>A0A4Z0F928</accession>
<reference evidence="3 4" key="1">
    <citation type="journal article" date="2019" name="ISME J.">
        <title>Candidatus Macondimonas diazotrophica, a novel gammaproteobacterial genus dominating crude-oil-contaminated coastal sediments.</title>
        <authorList>
            <person name="Karthikeyan S."/>
            <person name="Konstantinidis K."/>
        </authorList>
    </citation>
    <scope>NUCLEOTIDE SEQUENCE [LARGE SCALE GENOMIC DNA]</scope>
    <source>
        <strain evidence="3 4">KTK01</strain>
    </source>
</reference>
<dbReference type="InterPro" id="IPR014166">
    <property type="entry name" value="Tol-Pal_acyl-CoA_thioesterase"/>
</dbReference>
<dbReference type="NCBIfam" id="TIGR00051">
    <property type="entry name" value="YbgC/FadM family acyl-CoA thioesterase"/>
    <property type="match status" value="1"/>
</dbReference>
<dbReference type="NCBIfam" id="TIGR02799">
    <property type="entry name" value="thio_ybgC"/>
    <property type="match status" value="1"/>
</dbReference>
<dbReference type="CDD" id="cd00586">
    <property type="entry name" value="4HBT"/>
    <property type="match status" value="1"/>
</dbReference>